<name>E3D8U7_GARV3</name>
<dbReference type="Proteomes" id="UP000001453">
    <property type="component" value="Chromosome"/>
</dbReference>
<accession>E3D8U7</accession>
<reference evidence="1 2" key="1">
    <citation type="journal article" date="2010" name="PLoS ONE">
        <title>Comparative genomics of Gardnerella vaginalis strains reveals substantial differences in metabolic and virulence potential.</title>
        <authorList>
            <person name="Yeoman C.J."/>
            <person name="Yildirim S."/>
            <person name="Thomas S.M."/>
            <person name="Durkin A.S."/>
            <person name="Torralba M."/>
            <person name="Sutton G."/>
            <person name="Buhay C.J."/>
            <person name="Ding Y."/>
            <person name="Dugan-Rocha S.P."/>
            <person name="Muzny D.M."/>
            <person name="Qin X."/>
            <person name="Gibbs R.A."/>
            <person name="Leigh S.R."/>
            <person name="Stumpf R."/>
            <person name="White B.A."/>
            <person name="Highlander S.K."/>
            <person name="Nelson K.E."/>
            <person name="Wilson B.A."/>
        </authorList>
    </citation>
    <scope>NUCLEOTIDE SEQUENCE [LARGE SCALE GENOMIC DNA]</scope>
    <source>
        <strain evidence="2">ATCC 14019 / 317</strain>
    </source>
</reference>
<gene>
    <name evidence="1" type="ordered locus">HMPREF0421_20409</name>
</gene>
<organism evidence="1 2">
    <name type="scientific">Gardnerella vaginalis (strain ATCC 14019 / 317)</name>
    <dbReference type="NCBI Taxonomy" id="525284"/>
    <lineage>
        <taxon>Bacteria</taxon>
        <taxon>Bacillati</taxon>
        <taxon>Actinomycetota</taxon>
        <taxon>Actinomycetes</taxon>
        <taxon>Bifidobacteriales</taxon>
        <taxon>Bifidobacteriaceae</taxon>
        <taxon>Gardnerella</taxon>
    </lineage>
</organism>
<evidence type="ECO:0000313" key="2">
    <source>
        <dbReference type="Proteomes" id="UP000001453"/>
    </source>
</evidence>
<sequence length="40" mass="4303">MSDISVNTAAANLTRAKKTATFLLGLDSRNSCDFDCCNSF</sequence>
<proteinExistence type="predicted"/>
<dbReference type="HOGENOM" id="CLU_3290145_0_0_11"/>
<protein>
    <submittedName>
        <fullName evidence="1">Uncharacterized protein</fullName>
    </submittedName>
</protein>
<dbReference type="EMBL" id="CP002104">
    <property type="protein sequence ID" value="ADP38491.1"/>
    <property type="molecule type" value="Genomic_DNA"/>
</dbReference>
<evidence type="ECO:0000313" key="1">
    <source>
        <dbReference type="EMBL" id="ADP38491.1"/>
    </source>
</evidence>
<dbReference type="KEGG" id="gvg:HMPREF0421_20409"/>
<dbReference type="AlphaFoldDB" id="E3D8U7"/>